<dbReference type="Proteomes" id="UP001249851">
    <property type="component" value="Unassembled WGS sequence"/>
</dbReference>
<sequence length="226" mass="26163">QSHTPRNCFTNNEDYGNHIAELTKFVLFRRFRLDWRTRSSSFACSCKLRLKREVLTETLTFTLSKQFCRFLNEDHYSFSRGNIVTITHNSIIQPVETELYKIALTSISFNQTDYVTYVPTQFESDRLVRHRKQQQQQLLLSKESWLIIRSRALAIAKLLANGYVVGHRAPPIGDSRLTIVEAENMRLVIDVRNVNTEICELSLEIPSSISLKVVENVKKLGEHGDM</sequence>
<name>A0AAD9PQ81_ACRCE</name>
<evidence type="ECO:0000313" key="2">
    <source>
        <dbReference type="Proteomes" id="UP001249851"/>
    </source>
</evidence>
<keyword evidence="2" id="KW-1185">Reference proteome</keyword>
<reference evidence="1" key="1">
    <citation type="journal article" date="2023" name="G3 (Bethesda)">
        <title>Whole genome assembly and annotation of the endangered Caribbean coral Acropora cervicornis.</title>
        <authorList>
            <person name="Selwyn J.D."/>
            <person name="Vollmer S.V."/>
        </authorList>
    </citation>
    <scope>NUCLEOTIDE SEQUENCE</scope>
    <source>
        <strain evidence="1">K2</strain>
    </source>
</reference>
<feature type="non-terminal residue" evidence="1">
    <location>
        <position position="1"/>
    </location>
</feature>
<proteinExistence type="predicted"/>
<protein>
    <submittedName>
        <fullName evidence="1">Uncharacterized protein</fullName>
    </submittedName>
</protein>
<dbReference type="AlphaFoldDB" id="A0AAD9PQ81"/>
<organism evidence="1 2">
    <name type="scientific">Acropora cervicornis</name>
    <name type="common">Staghorn coral</name>
    <dbReference type="NCBI Taxonomy" id="6130"/>
    <lineage>
        <taxon>Eukaryota</taxon>
        <taxon>Metazoa</taxon>
        <taxon>Cnidaria</taxon>
        <taxon>Anthozoa</taxon>
        <taxon>Hexacorallia</taxon>
        <taxon>Scleractinia</taxon>
        <taxon>Astrocoeniina</taxon>
        <taxon>Acroporidae</taxon>
        <taxon>Acropora</taxon>
    </lineage>
</organism>
<gene>
    <name evidence="1" type="ORF">P5673_033192</name>
</gene>
<dbReference type="EMBL" id="JARQWQ010000223">
    <property type="protein sequence ID" value="KAK2547046.1"/>
    <property type="molecule type" value="Genomic_DNA"/>
</dbReference>
<accession>A0AAD9PQ81</accession>
<comment type="caution">
    <text evidence="1">The sequence shown here is derived from an EMBL/GenBank/DDBJ whole genome shotgun (WGS) entry which is preliminary data.</text>
</comment>
<reference evidence="1" key="2">
    <citation type="journal article" date="2023" name="Science">
        <title>Genomic signatures of disease resistance in endangered staghorn corals.</title>
        <authorList>
            <person name="Vollmer S.V."/>
            <person name="Selwyn J.D."/>
            <person name="Despard B.A."/>
            <person name="Roesel C.L."/>
        </authorList>
    </citation>
    <scope>NUCLEOTIDE SEQUENCE</scope>
    <source>
        <strain evidence="1">K2</strain>
    </source>
</reference>
<evidence type="ECO:0000313" key="1">
    <source>
        <dbReference type="EMBL" id="KAK2547046.1"/>
    </source>
</evidence>